<organism evidence="2 3">
    <name type="scientific">Monilinia fructicola</name>
    <name type="common">Brown rot fungus</name>
    <name type="synonym">Ciboria fructicola</name>
    <dbReference type="NCBI Taxonomy" id="38448"/>
    <lineage>
        <taxon>Eukaryota</taxon>
        <taxon>Fungi</taxon>
        <taxon>Dikarya</taxon>
        <taxon>Ascomycota</taxon>
        <taxon>Pezizomycotina</taxon>
        <taxon>Leotiomycetes</taxon>
        <taxon>Helotiales</taxon>
        <taxon>Sclerotiniaceae</taxon>
        <taxon>Monilinia</taxon>
    </lineage>
</organism>
<comment type="caution">
    <text evidence="2">The sequence shown here is derived from an EMBL/GenBank/DDBJ whole genome shotgun (WGS) entry which is preliminary data.</text>
</comment>
<accession>A0A5M9KDH2</accession>
<protein>
    <submittedName>
        <fullName evidence="2">Uncharacterized protein</fullName>
    </submittedName>
</protein>
<evidence type="ECO:0000313" key="2">
    <source>
        <dbReference type="EMBL" id="KAA8577015.1"/>
    </source>
</evidence>
<evidence type="ECO:0000256" key="1">
    <source>
        <dbReference type="SAM" id="MobiDB-lite"/>
    </source>
</evidence>
<dbReference type="AlphaFoldDB" id="A0A5M9KDH2"/>
<feature type="compositionally biased region" description="Basic and acidic residues" evidence="1">
    <location>
        <begin position="98"/>
        <end position="109"/>
    </location>
</feature>
<feature type="region of interest" description="Disordered" evidence="1">
    <location>
        <begin position="20"/>
        <end position="39"/>
    </location>
</feature>
<proteinExistence type="predicted"/>
<feature type="region of interest" description="Disordered" evidence="1">
    <location>
        <begin position="49"/>
        <end position="131"/>
    </location>
</feature>
<evidence type="ECO:0000313" key="3">
    <source>
        <dbReference type="Proteomes" id="UP000322873"/>
    </source>
</evidence>
<gene>
    <name evidence="2" type="ORF">EYC84_007030</name>
</gene>
<feature type="compositionally biased region" description="Basic and acidic residues" evidence="1">
    <location>
        <begin position="49"/>
        <end position="90"/>
    </location>
</feature>
<name>A0A5M9KDH2_MONFR</name>
<dbReference type="EMBL" id="VICG01000001">
    <property type="protein sequence ID" value="KAA8577015.1"/>
    <property type="molecule type" value="Genomic_DNA"/>
</dbReference>
<reference evidence="2 3" key="1">
    <citation type="submission" date="2019-06" db="EMBL/GenBank/DDBJ databases">
        <title>Genome Sequence of the Brown Rot Fungal Pathogen Monilinia fructicola.</title>
        <authorList>
            <person name="De Miccolis Angelini R.M."/>
            <person name="Landi L."/>
            <person name="Abate D."/>
            <person name="Pollastro S."/>
            <person name="Romanazzi G."/>
            <person name="Faretra F."/>
        </authorList>
    </citation>
    <scope>NUCLEOTIDE SEQUENCE [LARGE SCALE GENOMIC DNA]</scope>
    <source>
        <strain evidence="2 3">Mfrc123</strain>
    </source>
</reference>
<dbReference type="Proteomes" id="UP000322873">
    <property type="component" value="Unassembled WGS sequence"/>
</dbReference>
<keyword evidence="3" id="KW-1185">Reference proteome</keyword>
<sequence>MVLAVVVGATVGIVSDLPRSATESVSPRNEKNEIHDFFVQPRAMHEKRSFDDVYERRGPRGYEEEREHYEERDYYDQPRFQREREAELGRQRSTTITMERERERERDDSPTTSKSRWETSLFEETEFPRYI</sequence>